<feature type="non-terminal residue" evidence="1">
    <location>
        <position position="1"/>
    </location>
</feature>
<keyword evidence="2" id="KW-1185">Reference proteome</keyword>
<reference evidence="1 2" key="1">
    <citation type="journal article" date="2018" name="PLoS ONE">
        <title>The draft genome of Kipferlia bialata reveals reductive genome evolution in fornicate parasites.</title>
        <authorList>
            <person name="Tanifuji G."/>
            <person name="Takabayashi S."/>
            <person name="Kume K."/>
            <person name="Takagi M."/>
            <person name="Nakayama T."/>
            <person name="Kamikawa R."/>
            <person name="Inagaki Y."/>
            <person name="Hashimoto T."/>
        </authorList>
    </citation>
    <scope>NUCLEOTIDE SEQUENCE [LARGE SCALE GENOMIC DNA]</scope>
    <source>
        <strain evidence="1">NY0173</strain>
    </source>
</reference>
<gene>
    <name evidence="1" type="ORF">KIPB_016234</name>
</gene>
<evidence type="ECO:0000313" key="1">
    <source>
        <dbReference type="EMBL" id="GIQ92453.1"/>
    </source>
</evidence>
<sequence>FFRDPQPPTSCNCWNVHVRDLEFPASYHAGIAIPIATASGSPDAPAHMHVFDALADLLHRSGFPKGVNPYDPNTDPYFLFSTPNSMFALFHFLGTPYNEFLRRYAAAFVGGAASVPSFPDAAGDIRKFSHAL</sequence>
<organism evidence="1 2">
    <name type="scientific">Kipferlia bialata</name>
    <dbReference type="NCBI Taxonomy" id="797122"/>
    <lineage>
        <taxon>Eukaryota</taxon>
        <taxon>Metamonada</taxon>
        <taxon>Carpediemonas-like organisms</taxon>
        <taxon>Kipferlia</taxon>
    </lineage>
</organism>
<proteinExistence type="predicted"/>
<name>A0A9K3DEC7_9EUKA</name>
<dbReference type="EMBL" id="BDIP01009749">
    <property type="protein sequence ID" value="GIQ92453.1"/>
    <property type="molecule type" value="Genomic_DNA"/>
</dbReference>
<evidence type="ECO:0000313" key="2">
    <source>
        <dbReference type="Proteomes" id="UP000265618"/>
    </source>
</evidence>
<feature type="non-terminal residue" evidence="1">
    <location>
        <position position="132"/>
    </location>
</feature>
<protein>
    <submittedName>
        <fullName evidence="1">Uncharacterized protein</fullName>
    </submittedName>
</protein>
<dbReference type="Proteomes" id="UP000265618">
    <property type="component" value="Unassembled WGS sequence"/>
</dbReference>
<dbReference type="AlphaFoldDB" id="A0A9K3DEC7"/>
<accession>A0A9K3DEC7</accession>
<comment type="caution">
    <text evidence="1">The sequence shown here is derived from an EMBL/GenBank/DDBJ whole genome shotgun (WGS) entry which is preliminary data.</text>
</comment>